<keyword evidence="2" id="KW-1133">Transmembrane helix</keyword>
<evidence type="ECO:0000256" key="1">
    <source>
        <dbReference type="SAM" id="MobiDB-lite"/>
    </source>
</evidence>
<keyword evidence="2" id="KW-0812">Transmembrane</keyword>
<sequence>MSKRTINLITAVIVVVAIFFAYRFFFITPAPEAPAGVVTTASSVPDADISGGDFLALLLSVQDINLSKNVFNNPIFRDRLKDFGRELPSRVVGRSNPFALFGVGDVGTSTTGARLPVGTSTTATSSASSAVATSSAPCAPASAPVSSSTSSAVATSSAPCAPAPAPVSNPTSTSQGSTGTYFEF</sequence>
<evidence type="ECO:0000313" key="3">
    <source>
        <dbReference type="EMBL" id="PIR45571.1"/>
    </source>
</evidence>
<name>A0A2H0RG85_9BACT</name>
<feature type="transmembrane region" description="Helical" evidence="2">
    <location>
        <begin position="7"/>
        <end position="25"/>
    </location>
</feature>
<feature type="compositionally biased region" description="Polar residues" evidence="1">
    <location>
        <begin position="169"/>
        <end position="184"/>
    </location>
</feature>
<comment type="caution">
    <text evidence="3">The sequence shown here is derived from an EMBL/GenBank/DDBJ whole genome shotgun (WGS) entry which is preliminary data.</text>
</comment>
<keyword evidence="2" id="KW-0472">Membrane</keyword>
<organism evidence="3 4">
    <name type="scientific">Candidatus Vogelbacteria bacterium CG10_big_fil_rev_8_21_14_0_10_50_13</name>
    <dbReference type="NCBI Taxonomy" id="1975044"/>
    <lineage>
        <taxon>Bacteria</taxon>
        <taxon>Candidatus Vogeliibacteriota</taxon>
    </lineage>
</organism>
<reference evidence="3 4" key="1">
    <citation type="submission" date="2017-09" db="EMBL/GenBank/DDBJ databases">
        <title>Depth-based differentiation of microbial function through sediment-hosted aquifers and enrichment of novel symbionts in the deep terrestrial subsurface.</title>
        <authorList>
            <person name="Probst A.J."/>
            <person name="Ladd B."/>
            <person name="Jarett J.K."/>
            <person name="Geller-Mcgrath D.E."/>
            <person name="Sieber C.M."/>
            <person name="Emerson J.B."/>
            <person name="Anantharaman K."/>
            <person name="Thomas B.C."/>
            <person name="Malmstrom R."/>
            <person name="Stieglmeier M."/>
            <person name="Klingl A."/>
            <person name="Woyke T."/>
            <person name="Ryan C.M."/>
            <person name="Banfield J.F."/>
        </authorList>
    </citation>
    <scope>NUCLEOTIDE SEQUENCE [LARGE SCALE GENOMIC DNA]</scope>
    <source>
        <strain evidence="3">CG10_big_fil_rev_8_21_14_0_10_50_13</strain>
    </source>
</reference>
<gene>
    <name evidence="3" type="ORF">COV09_00675</name>
</gene>
<dbReference type="Proteomes" id="UP000230906">
    <property type="component" value="Unassembled WGS sequence"/>
</dbReference>
<evidence type="ECO:0000256" key="2">
    <source>
        <dbReference type="SAM" id="Phobius"/>
    </source>
</evidence>
<feature type="region of interest" description="Disordered" evidence="1">
    <location>
        <begin position="153"/>
        <end position="184"/>
    </location>
</feature>
<evidence type="ECO:0000313" key="4">
    <source>
        <dbReference type="Proteomes" id="UP000230906"/>
    </source>
</evidence>
<dbReference type="AlphaFoldDB" id="A0A2H0RG85"/>
<dbReference type="EMBL" id="PCYJ01000013">
    <property type="protein sequence ID" value="PIR45571.1"/>
    <property type="molecule type" value="Genomic_DNA"/>
</dbReference>
<accession>A0A2H0RG85</accession>
<proteinExistence type="predicted"/>
<protein>
    <submittedName>
        <fullName evidence="3">Uncharacterized protein</fullName>
    </submittedName>
</protein>